<protein>
    <recommendedName>
        <fullName evidence="3">Cell wall-binding repeat-containing protein</fullName>
    </recommendedName>
</protein>
<dbReference type="EMBL" id="BAABAZ010000006">
    <property type="protein sequence ID" value="GAA4284553.1"/>
    <property type="molecule type" value="Genomic_DNA"/>
</dbReference>
<organism evidence="1 2">
    <name type="scientific">Brevibacterium daeguense</name>
    <dbReference type="NCBI Taxonomy" id="909936"/>
    <lineage>
        <taxon>Bacteria</taxon>
        <taxon>Bacillati</taxon>
        <taxon>Actinomycetota</taxon>
        <taxon>Actinomycetes</taxon>
        <taxon>Micrococcales</taxon>
        <taxon>Brevibacteriaceae</taxon>
        <taxon>Brevibacterium</taxon>
    </lineage>
</organism>
<evidence type="ECO:0000313" key="1">
    <source>
        <dbReference type="EMBL" id="GAA4284553.1"/>
    </source>
</evidence>
<keyword evidence="2" id="KW-1185">Reference proteome</keyword>
<accession>A0ABP8EKS7</accession>
<comment type="caution">
    <text evidence="1">The sequence shown here is derived from an EMBL/GenBank/DDBJ whole genome shotgun (WGS) entry which is preliminary data.</text>
</comment>
<gene>
    <name evidence="1" type="ORF">GCM10022261_20840</name>
</gene>
<sequence>MVLLAGIAACSPGGQDHRVEFVDEAPASEVIEGDDPTATALATSSALFESADVAVVAAADSAEALGSLSAEARLPLLVGTDSAVTEELDRLGADILVTAAGTDLGELAEGREVIEVDPASDDAADSLPEVAVDEEPAGASAFVDPDDPAAAQAVAMANVEAAGGTVVEVSGGDPRFNGDTVAATRDALGEDGSGTGGLLAVGAGFGSAEEFAGNVQTALTVPELPGGGQVAFPGRRMVAAYGSPGVPSLGILGEQDLESTIERVTELAEDYEPHSEVPVVPAFEIITTVASASPGPDGNYSTELDAELIREWVDAAGEAGVYVVLDLQPGHTDFLTQAKLYEDLLREPHVGLALDPEWRLKPGQRHMAQIGSVPAAEINETADWLAQLTAENGLPQKVFILHQFSHGMITDRQDVDTSHPELAMLLHADGHGTPDLKMGTWNALQEGLPEGIRMAWKNFYDEDTPTFTPEQTYEVEPRPWFVSYQ</sequence>
<proteinExistence type="predicted"/>
<name>A0ABP8EKS7_9MICO</name>
<reference evidence="2" key="1">
    <citation type="journal article" date="2019" name="Int. J. Syst. Evol. Microbiol.">
        <title>The Global Catalogue of Microorganisms (GCM) 10K type strain sequencing project: providing services to taxonomists for standard genome sequencing and annotation.</title>
        <authorList>
            <consortium name="The Broad Institute Genomics Platform"/>
            <consortium name="The Broad Institute Genome Sequencing Center for Infectious Disease"/>
            <person name="Wu L."/>
            <person name="Ma J."/>
        </authorList>
    </citation>
    <scope>NUCLEOTIDE SEQUENCE [LARGE SCALE GENOMIC DNA]</scope>
    <source>
        <strain evidence="2">JCM 17458</strain>
    </source>
</reference>
<evidence type="ECO:0008006" key="3">
    <source>
        <dbReference type="Google" id="ProtNLM"/>
    </source>
</evidence>
<dbReference type="Proteomes" id="UP001501586">
    <property type="component" value="Unassembled WGS sequence"/>
</dbReference>
<evidence type="ECO:0000313" key="2">
    <source>
        <dbReference type="Proteomes" id="UP001501586"/>
    </source>
</evidence>